<sequence>MFLLLVAAFASCKKFEDFQINPNNPTIADPSLLLPAIERTAFSTISADAALASRYLVYTQSVSNSQYYGWQRSGMGYGNISQVVKMEQEAARTGKKNYRYIGKFLTSYFIVGMTQTFGDIPYSKMMQSIRFNNVTDTAAIRPAYDRQQDVYRGVLDELKIASDSLSAAELAVTGDLVYAGDIEKWKKLVNSFTLRVLMSLSKKEGEASLNIQQRFSDIVSNPTKYPLLASNADNGRLPYYDITGNQYPYFNNNSMKTDYYLDSTFVDILQELQDPRLFVFGKPTPSSNLPANDFDAYDGLRGSASLAQNTAKRGAGNASQINDRYSYQATNEPSVLMSYAELQFILAEAVVRGWITGDADTYYENGIRASLEFSNFNNTYETADINDYLARPVVALQPGNEIRQIITQKYISMFMNTGWQPFYEQRRTGFPAFDVTGSGILNGGVVPKRWMYPNDEFLNNRVNVESAVKSQYPGGDDINGVMWILQ</sequence>
<gene>
    <name evidence="1" type="ORF">CCY01nite_00680</name>
</gene>
<comment type="caution">
    <text evidence="1">The sequence shown here is derived from an EMBL/GenBank/DDBJ whole genome shotgun (WGS) entry which is preliminary data.</text>
</comment>
<evidence type="ECO:0008006" key="3">
    <source>
        <dbReference type="Google" id="ProtNLM"/>
    </source>
</evidence>
<accession>A0A512RDM0</accession>
<evidence type="ECO:0000313" key="2">
    <source>
        <dbReference type="Proteomes" id="UP000321436"/>
    </source>
</evidence>
<proteinExistence type="predicted"/>
<dbReference type="InterPro" id="IPR041662">
    <property type="entry name" value="SusD-like_2"/>
</dbReference>
<dbReference type="Gene3D" id="1.25.40.390">
    <property type="match status" value="1"/>
</dbReference>
<keyword evidence="2" id="KW-1185">Reference proteome</keyword>
<dbReference type="Pfam" id="PF12771">
    <property type="entry name" value="SusD-like_2"/>
    <property type="match status" value="1"/>
</dbReference>
<protein>
    <recommendedName>
        <fullName evidence="3">SusD/RagB family nutrient-binding outer membrane lipoprotein</fullName>
    </recommendedName>
</protein>
<dbReference type="InterPro" id="IPR011990">
    <property type="entry name" value="TPR-like_helical_dom_sf"/>
</dbReference>
<name>A0A512RDM0_9BACT</name>
<reference evidence="1 2" key="1">
    <citation type="submission" date="2019-07" db="EMBL/GenBank/DDBJ databases">
        <title>Whole genome shotgun sequence of Chitinophaga cymbidii NBRC 109752.</title>
        <authorList>
            <person name="Hosoyama A."/>
            <person name="Uohara A."/>
            <person name="Ohji S."/>
            <person name="Ichikawa N."/>
        </authorList>
    </citation>
    <scope>NUCLEOTIDE SEQUENCE [LARGE SCALE GENOMIC DNA]</scope>
    <source>
        <strain evidence="1 2">NBRC 109752</strain>
    </source>
</reference>
<dbReference type="SUPFAM" id="SSF48452">
    <property type="entry name" value="TPR-like"/>
    <property type="match status" value="1"/>
</dbReference>
<dbReference type="Proteomes" id="UP000321436">
    <property type="component" value="Unassembled WGS sequence"/>
</dbReference>
<organism evidence="1 2">
    <name type="scientific">Chitinophaga cymbidii</name>
    <dbReference type="NCBI Taxonomy" id="1096750"/>
    <lineage>
        <taxon>Bacteria</taxon>
        <taxon>Pseudomonadati</taxon>
        <taxon>Bacteroidota</taxon>
        <taxon>Chitinophagia</taxon>
        <taxon>Chitinophagales</taxon>
        <taxon>Chitinophagaceae</taxon>
        <taxon>Chitinophaga</taxon>
    </lineage>
</organism>
<evidence type="ECO:0000313" key="1">
    <source>
        <dbReference type="EMBL" id="GEP93808.1"/>
    </source>
</evidence>
<dbReference type="EMBL" id="BKAU01000001">
    <property type="protein sequence ID" value="GEP93808.1"/>
    <property type="molecule type" value="Genomic_DNA"/>
</dbReference>
<dbReference type="AlphaFoldDB" id="A0A512RDM0"/>